<dbReference type="RefSeq" id="WP_425283989.1">
    <property type="nucleotide sequence ID" value="NZ_FNHS01000006.1"/>
</dbReference>
<dbReference type="AlphaFoldDB" id="A0A1G9Z5M1"/>
<proteinExistence type="inferred from homology"/>
<keyword evidence="2" id="KW-1003">Cell membrane</keyword>
<sequence length="667" mass="69234">MSTETSGLRASARVMRLRLGIAGRATLLTLAIAFAAFLACSVYIHTSQTALLRKDINTSMSNLSGAAARSIGNWLRGKLDLMQLAAEEIAGTGVGPEADRVLDAPIVRRGFYVSYLGRVDGFYTKMPKSPIPSGYDPRQRPWFKEVAATKGAILTEPYKSASRGSMVLTAAAPIEDAQHQLAGVAAGDFDVAALARMIADVVPGGNGYAYLVSGAGKILIHPTADLVGKPLSDLTGDPKPEIAAGREIETHEAGRATLTVFARVPDLPPTLDWYVALSFDRAAAVAPIDHLTRDMAVATVVMLLALAIAVSRTMATTVARPLNRLVGVLERMQQGELDTEITEARRKDEIGMVGRAVEGIKTIVAEKAHEQAEARRLADAAAAAERRRTMTELADGFERVVGTIVSSVSSAAADLQATAETLTVTATQGAAQSSGVAAAAEEASANVRTVAAATEQLGASVQEVAGQVAGSSRLARTAVDEADETGRRVQDLSEAVSKIGDAAGLISSIAAQTNLLALNATIEAARAGEAGRGFAVVAAEVKELAAQTARATEEITGHIARVQGSTDEAARALDGIVARIRDINDVATAVAAAVSQQDAATQEIARNVSQASTGTDEVTTNIAGVAGAAAQTGQAAYQVLDSAAELSRQSDHLGDEVARFLESVRAA</sequence>
<dbReference type="PRINTS" id="PR00260">
    <property type="entry name" value="CHEMTRNSDUCR"/>
</dbReference>
<dbReference type="CDD" id="cd12912">
    <property type="entry name" value="PDC2_MCP_like"/>
    <property type="match status" value="1"/>
</dbReference>
<evidence type="ECO:0000313" key="15">
    <source>
        <dbReference type="EMBL" id="SDN16305.1"/>
    </source>
</evidence>
<dbReference type="InterPro" id="IPR029151">
    <property type="entry name" value="Sensor-like_sf"/>
</dbReference>
<dbReference type="SUPFAM" id="SSF103190">
    <property type="entry name" value="Sensory domain-like"/>
    <property type="match status" value="1"/>
</dbReference>
<dbReference type="CDD" id="cd06225">
    <property type="entry name" value="HAMP"/>
    <property type="match status" value="1"/>
</dbReference>
<reference evidence="16" key="1">
    <citation type="submission" date="2016-10" db="EMBL/GenBank/DDBJ databases">
        <authorList>
            <person name="Varghese N."/>
            <person name="Submissions S."/>
        </authorList>
    </citation>
    <scope>NUCLEOTIDE SEQUENCE [LARGE SCALE GENOMIC DNA]</scope>
    <source>
        <strain evidence="16">BL47</strain>
    </source>
</reference>
<keyword evidence="3" id="KW-0145">Chemotaxis</keyword>
<evidence type="ECO:0000256" key="1">
    <source>
        <dbReference type="ARBA" id="ARBA00004429"/>
    </source>
</evidence>
<feature type="transmembrane region" description="Helical" evidence="11">
    <location>
        <begin position="21"/>
        <end position="44"/>
    </location>
</feature>
<dbReference type="PROSITE" id="PS50192">
    <property type="entry name" value="T_SNARE"/>
    <property type="match status" value="1"/>
</dbReference>
<dbReference type="Pfam" id="PF02743">
    <property type="entry name" value="dCache_1"/>
    <property type="match status" value="1"/>
</dbReference>
<dbReference type="SMART" id="SM00304">
    <property type="entry name" value="HAMP"/>
    <property type="match status" value="1"/>
</dbReference>
<keyword evidence="8 10" id="KW-0807">Transducer</keyword>
<organism evidence="15 16">
    <name type="scientific">Methylobacterium phyllostachyos</name>
    <dbReference type="NCBI Taxonomy" id="582672"/>
    <lineage>
        <taxon>Bacteria</taxon>
        <taxon>Pseudomonadati</taxon>
        <taxon>Pseudomonadota</taxon>
        <taxon>Alphaproteobacteria</taxon>
        <taxon>Hyphomicrobiales</taxon>
        <taxon>Methylobacteriaceae</taxon>
        <taxon>Methylobacterium</taxon>
    </lineage>
</organism>
<evidence type="ECO:0000313" key="16">
    <source>
        <dbReference type="Proteomes" id="UP000198704"/>
    </source>
</evidence>
<keyword evidence="4" id="KW-0997">Cell inner membrane</keyword>
<evidence type="ECO:0000259" key="12">
    <source>
        <dbReference type="PROSITE" id="PS50111"/>
    </source>
</evidence>
<gene>
    <name evidence="15" type="ORF">SAMN05216360_106114</name>
</gene>
<dbReference type="GO" id="GO:0006935">
    <property type="term" value="P:chemotaxis"/>
    <property type="evidence" value="ECO:0007669"/>
    <property type="project" value="UniProtKB-KW"/>
</dbReference>
<protein>
    <submittedName>
        <fullName evidence="15">Methyl-accepting chemotaxis sensory transducer with Cache sensor</fullName>
    </submittedName>
</protein>
<feature type="domain" description="Methyl-accepting transducer" evidence="12">
    <location>
        <begin position="404"/>
        <end position="647"/>
    </location>
</feature>
<evidence type="ECO:0000256" key="8">
    <source>
        <dbReference type="ARBA" id="ARBA00023224"/>
    </source>
</evidence>
<dbReference type="GO" id="GO:0004888">
    <property type="term" value="F:transmembrane signaling receptor activity"/>
    <property type="evidence" value="ECO:0007669"/>
    <property type="project" value="InterPro"/>
</dbReference>
<dbReference type="CDD" id="cd12913">
    <property type="entry name" value="PDC1_MCP_like"/>
    <property type="match status" value="1"/>
</dbReference>
<dbReference type="EMBL" id="FNHS01000006">
    <property type="protein sequence ID" value="SDN16305.1"/>
    <property type="molecule type" value="Genomic_DNA"/>
</dbReference>
<dbReference type="STRING" id="582672.SAMN05216360_106114"/>
<accession>A0A1G9Z5M1</accession>
<dbReference type="PANTHER" id="PTHR32089">
    <property type="entry name" value="METHYL-ACCEPTING CHEMOTAXIS PROTEIN MCPB"/>
    <property type="match status" value="1"/>
</dbReference>
<dbReference type="Gene3D" id="3.30.450.20">
    <property type="entry name" value="PAS domain"/>
    <property type="match status" value="2"/>
</dbReference>
<comment type="subcellular location">
    <subcellularLocation>
        <location evidence="1">Cell inner membrane</location>
        <topology evidence="1">Multi-pass membrane protein</topology>
    </subcellularLocation>
</comment>
<dbReference type="Gene3D" id="1.10.287.950">
    <property type="entry name" value="Methyl-accepting chemotaxis protein"/>
    <property type="match status" value="1"/>
</dbReference>
<evidence type="ECO:0000256" key="2">
    <source>
        <dbReference type="ARBA" id="ARBA00022475"/>
    </source>
</evidence>
<keyword evidence="6 11" id="KW-1133">Transmembrane helix</keyword>
<feature type="domain" description="HAMP" evidence="14">
    <location>
        <begin position="316"/>
        <end position="369"/>
    </location>
</feature>
<dbReference type="SUPFAM" id="SSF158472">
    <property type="entry name" value="HAMP domain-like"/>
    <property type="match status" value="1"/>
</dbReference>
<keyword evidence="7 11" id="KW-0472">Membrane</keyword>
<evidence type="ECO:0000256" key="7">
    <source>
        <dbReference type="ARBA" id="ARBA00023136"/>
    </source>
</evidence>
<dbReference type="InterPro" id="IPR033479">
    <property type="entry name" value="dCache_1"/>
</dbReference>
<evidence type="ECO:0000256" key="9">
    <source>
        <dbReference type="ARBA" id="ARBA00029447"/>
    </source>
</evidence>
<dbReference type="Pfam" id="PF00015">
    <property type="entry name" value="MCPsignal"/>
    <property type="match status" value="1"/>
</dbReference>
<dbReference type="SUPFAM" id="SSF58104">
    <property type="entry name" value="Methyl-accepting chemotaxis protein (MCP) signaling domain"/>
    <property type="match status" value="1"/>
</dbReference>
<dbReference type="GO" id="GO:0007165">
    <property type="term" value="P:signal transduction"/>
    <property type="evidence" value="ECO:0007669"/>
    <property type="project" value="UniProtKB-KW"/>
</dbReference>
<dbReference type="InterPro" id="IPR000727">
    <property type="entry name" value="T_SNARE_dom"/>
</dbReference>
<evidence type="ECO:0000256" key="3">
    <source>
        <dbReference type="ARBA" id="ARBA00022500"/>
    </source>
</evidence>
<evidence type="ECO:0000259" key="14">
    <source>
        <dbReference type="PROSITE" id="PS50885"/>
    </source>
</evidence>
<dbReference type="PROSITE" id="PS50111">
    <property type="entry name" value="CHEMOTAXIS_TRANSDUC_2"/>
    <property type="match status" value="1"/>
</dbReference>
<dbReference type="SMART" id="SM00283">
    <property type="entry name" value="MA"/>
    <property type="match status" value="1"/>
</dbReference>
<dbReference type="Pfam" id="PF00672">
    <property type="entry name" value="HAMP"/>
    <property type="match status" value="1"/>
</dbReference>
<dbReference type="GO" id="GO:0005886">
    <property type="term" value="C:plasma membrane"/>
    <property type="evidence" value="ECO:0007669"/>
    <property type="project" value="UniProtKB-SubCell"/>
</dbReference>
<comment type="similarity">
    <text evidence="9">Belongs to the methyl-accepting chemotaxis (MCP) protein family.</text>
</comment>
<name>A0A1G9Z5M1_9HYPH</name>
<keyword evidence="16" id="KW-1185">Reference proteome</keyword>
<keyword evidence="5 11" id="KW-0812">Transmembrane</keyword>
<dbReference type="InterPro" id="IPR004089">
    <property type="entry name" value="MCPsignal_dom"/>
</dbReference>
<dbReference type="InterPro" id="IPR004090">
    <property type="entry name" value="Chemotax_Me-accpt_rcpt"/>
</dbReference>
<dbReference type="PANTHER" id="PTHR32089:SF112">
    <property type="entry name" value="LYSOZYME-LIKE PROTEIN-RELATED"/>
    <property type="match status" value="1"/>
</dbReference>
<evidence type="ECO:0000256" key="4">
    <source>
        <dbReference type="ARBA" id="ARBA00022519"/>
    </source>
</evidence>
<dbReference type="Proteomes" id="UP000198704">
    <property type="component" value="Unassembled WGS sequence"/>
</dbReference>
<evidence type="ECO:0000256" key="5">
    <source>
        <dbReference type="ARBA" id="ARBA00022692"/>
    </source>
</evidence>
<evidence type="ECO:0000256" key="10">
    <source>
        <dbReference type="PROSITE-ProRule" id="PRU00284"/>
    </source>
</evidence>
<dbReference type="Gene3D" id="6.10.340.10">
    <property type="match status" value="1"/>
</dbReference>
<evidence type="ECO:0000256" key="11">
    <source>
        <dbReference type="SAM" id="Phobius"/>
    </source>
</evidence>
<feature type="domain" description="T-SNARE coiled-coil homology" evidence="13">
    <location>
        <begin position="563"/>
        <end position="625"/>
    </location>
</feature>
<evidence type="ECO:0000259" key="13">
    <source>
        <dbReference type="PROSITE" id="PS50192"/>
    </source>
</evidence>
<dbReference type="InterPro" id="IPR003660">
    <property type="entry name" value="HAMP_dom"/>
</dbReference>
<dbReference type="PROSITE" id="PS50885">
    <property type="entry name" value="HAMP"/>
    <property type="match status" value="1"/>
</dbReference>
<evidence type="ECO:0000256" key="6">
    <source>
        <dbReference type="ARBA" id="ARBA00022989"/>
    </source>
</evidence>